<proteinExistence type="predicted"/>
<accession>A0A1X0NX25</accession>
<protein>
    <submittedName>
        <fullName evidence="2">Uncharacterized protein</fullName>
    </submittedName>
</protein>
<dbReference type="GeneID" id="39985533"/>
<name>A0A1X0NX25_9TRYP</name>
<organism evidence="2 3">
    <name type="scientific">Trypanosoma theileri</name>
    <dbReference type="NCBI Taxonomy" id="67003"/>
    <lineage>
        <taxon>Eukaryota</taxon>
        <taxon>Discoba</taxon>
        <taxon>Euglenozoa</taxon>
        <taxon>Kinetoplastea</taxon>
        <taxon>Metakinetoplastina</taxon>
        <taxon>Trypanosomatida</taxon>
        <taxon>Trypanosomatidae</taxon>
        <taxon>Trypanosoma</taxon>
    </lineage>
</organism>
<dbReference type="EMBL" id="NBCO01000015">
    <property type="protein sequence ID" value="ORC88670.1"/>
    <property type="molecule type" value="Genomic_DNA"/>
</dbReference>
<evidence type="ECO:0000313" key="2">
    <source>
        <dbReference type="EMBL" id="ORC88670.1"/>
    </source>
</evidence>
<keyword evidence="3" id="KW-1185">Reference proteome</keyword>
<dbReference type="RefSeq" id="XP_028882736.1">
    <property type="nucleotide sequence ID" value="XM_029025753.1"/>
</dbReference>
<reference evidence="2 3" key="1">
    <citation type="submission" date="2017-03" db="EMBL/GenBank/DDBJ databases">
        <title>An alternative strategy for trypanosome survival in the mammalian bloodstream revealed through genome and transcriptome analysis of the ubiquitous bovine parasite Trypanosoma (Megatrypanum) theileri.</title>
        <authorList>
            <person name="Kelly S."/>
            <person name="Ivens A."/>
            <person name="Mott A."/>
            <person name="O'Neill E."/>
            <person name="Emms D."/>
            <person name="Macleod O."/>
            <person name="Voorheis P."/>
            <person name="Matthews J."/>
            <person name="Matthews K."/>
            <person name="Carrington M."/>
        </authorList>
    </citation>
    <scope>NUCLEOTIDE SEQUENCE [LARGE SCALE GENOMIC DNA]</scope>
    <source>
        <strain evidence="2">Edinburgh</strain>
    </source>
</reference>
<sequence length="105" mass="12365">QHITRETLTVQLLLLGEIRLLHKLHASSTRRTGRRRSRSNNINRRNRINSQMTSHCWWRTPNTHNITWPHIMGTVQDGLCRSSHETTNREECHLPLHATYVAPQQ</sequence>
<evidence type="ECO:0000313" key="3">
    <source>
        <dbReference type="Proteomes" id="UP000192257"/>
    </source>
</evidence>
<dbReference type="VEuPathDB" id="TriTrypDB:TM35_000151010"/>
<feature type="non-terminal residue" evidence="2">
    <location>
        <position position="1"/>
    </location>
</feature>
<feature type="region of interest" description="Disordered" evidence="1">
    <location>
        <begin position="27"/>
        <end position="47"/>
    </location>
</feature>
<comment type="caution">
    <text evidence="2">The sequence shown here is derived from an EMBL/GenBank/DDBJ whole genome shotgun (WGS) entry which is preliminary data.</text>
</comment>
<evidence type="ECO:0000256" key="1">
    <source>
        <dbReference type="SAM" id="MobiDB-lite"/>
    </source>
</evidence>
<dbReference type="AlphaFoldDB" id="A0A1X0NX25"/>
<dbReference type="Proteomes" id="UP000192257">
    <property type="component" value="Unassembled WGS sequence"/>
</dbReference>
<gene>
    <name evidence="2" type="ORF">TM35_000151010</name>
</gene>